<dbReference type="GeneID" id="20528269"/>
<dbReference type="PROSITE" id="PS50011">
    <property type="entry name" value="PROTEIN_KINASE_DOM"/>
    <property type="match status" value="1"/>
</dbReference>
<feature type="compositionally biased region" description="Polar residues" evidence="6">
    <location>
        <begin position="453"/>
        <end position="463"/>
    </location>
</feature>
<dbReference type="InterPro" id="IPR050235">
    <property type="entry name" value="CK1_Ser-Thr_kinase"/>
</dbReference>
<feature type="binding site" evidence="4">
    <location>
        <position position="100"/>
    </location>
    <ligand>
        <name>ATP</name>
        <dbReference type="ChEBI" id="CHEBI:30616"/>
    </ligand>
</feature>
<protein>
    <recommendedName>
        <fullName evidence="1">non-specific serine/threonine protein kinase</fullName>
        <ecNumber evidence="1">2.7.11.1</ecNumber>
    </recommendedName>
</protein>
<dbReference type="InterPro" id="IPR017441">
    <property type="entry name" value="Protein_kinase_ATP_BS"/>
</dbReference>
<dbReference type="InterPro" id="IPR011009">
    <property type="entry name" value="Kinase-like_dom_sf"/>
</dbReference>
<dbReference type="SUPFAM" id="SSF56112">
    <property type="entry name" value="Protein kinase-like (PK-like)"/>
    <property type="match status" value="1"/>
</dbReference>
<evidence type="ECO:0000256" key="6">
    <source>
        <dbReference type="SAM" id="MobiDB-lite"/>
    </source>
</evidence>
<feature type="compositionally biased region" description="Low complexity" evidence="6">
    <location>
        <begin position="33"/>
        <end position="48"/>
    </location>
</feature>
<dbReference type="PANTHER" id="PTHR11909">
    <property type="entry name" value="CASEIN KINASE-RELATED"/>
    <property type="match status" value="1"/>
</dbReference>
<keyword evidence="2 4" id="KW-0547">Nucleotide-binding</keyword>
<keyword evidence="5" id="KW-0723">Serine/threonine-protein kinase</keyword>
<dbReference type="RefSeq" id="XP_009495688.1">
    <property type="nucleotide sequence ID" value="XM_009497413.1"/>
</dbReference>
<evidence type="ECO:0000259" key="7">
    <source>
        <dbReference type="PROSITE" id="PS50011"/>
    </source>
</evidence>
<dbReference type="InterPro" id="IPR000719">
    <property type="entry name" value="Prot_kinase_dom"/>
</dbReference>
<dbReference type="eggNOG" id="KOG1165">
    <property type="taxonomic scope" value="Eukaryota"/>
</dbReference>
<sequence>MAHIHDPRSPPVTASGAPAPAVNPAVAAGNPGGAHYAAAPAHRAPAAGQSRRSGQETSRTMMVTTVGEKFRVGKKIGEGSFGIIHEGTSLSNPETKVAVKFESRKSEAPQLRDEYRAYQILQGSPGIPRVFYFGVESSFNVLVIELLGPSLEDLFEVCSRTFSVKTVCMLAKQMLTRVRACHERGLIYRDIKPDNFLIGRNSSQEGTTVYLIDFGMAKYYRDPHTGQHIPYREKKSLSGTARYMCINTHIGREQSRRDDLEALGHVFMYFLRGALPWQGLKAQTNKQKYDKIGEKKREIRVNDLCAGYPEEFAKYLGYARNLKFDETPDYDYLLKLFNQVLKKEHLVDDQVYDWQTTARGAPRPDRNSPHPGVPPHQTSSSTAVLPGSRAHLGEDPSSGSNNAAYQSRQGSADPRAASQAGSNVYPGAGNKSGSPSSSPQGNSSSPTGESRRPGSNQNSSSRWMNPFSCFLR</sequence>
<evidence type="ECO:0000256" key="4">
    <source>
        <dbReference type="PROSITE-ProRule" id="PRU10141"/>
    </source>
</evidence>
<evidence type="ECO:0000256" key="3">
    <source>
        <dbReference type="ARBA" id="ARBA00022840"/>
    </source>
</evidence>
<organism evidence="8">
    <name type="scientific">Fonticula alba</name>
    <name type="common">Slime mold</name>
    <dbReference type="NCBI Taxonomy" id="691883"/>
    <lineage>
        <taxon>Eukaryota</taxon>
        <taxon>Rotosphaerida</taxon>
        <taxon>Fonticulaceae</taxon>
        <taxon>Fonticula</taxon>
    </lineage>
</organism>
<dbReference type="SMART" id="SM00220">
    <property type="entry name" value="S_TKc"/>
    <property type="match status" value="1"/>
</dbReference>
<keyword evidence="8" id="KW-0418">Kinase</keyword>
<dbReference type="PROSITE" id="PS00108">
    <property type="entry name" value="PROTEIN_KINASE_ST"/>
    <property type="match status" value="1"/>
</dbReference>
<evidence type="ECO:0000313" key="8">
    <source>
        <dbReference type="EMBL" id="KCV70082.1"/>
    </source>
</evidence>
<dbReference type="OrthoDB" id="5800476at2759"/>
<feature type="region of interest" description="Disordered" evidence="6">
    <location>
        <begin position="358"/>
        <end position="472"/>
    </location>
</feature>
<dbReference type="PROSITE" id="PS00107">
    <property type="entry name" value="PROTEIN_KINASE_ATP"/>
    <property type="match status" value="1"/>
</dbReference>
<dbReference type="EC" id="2.7.11.1" evidence="1"/>
<dbReference type="GO" id="GO:0005524">
    <property type="term" value="F:ATP binding"/>
    <property type="evidence" value="ECO:0007669"/>
    <property type="project" value="UniProtKB-UniRule"/>
</dbReference>
<feature type="domain" description="Protein kinase" evidence="7">
    <location>
        <begin position="70"/>
        <end position="341"/>
    </location>
</feature>
<comment type="similarity">
    <text evidence="5">Belongs to the protein kinase superfamily.</text>
</comment>
<evidence type="ECO:0000313" key="9">
    <source>
        <dbReference type="Proteomes" id="UP000030693"/>
    </source>
</evidence>
<dbReference type="GO" id="GO:0004674">
    <property type="term" value="F:protein serine/threonine kinase activity"/>
    <property type="evidence" value="ECO:0007669"/>
    <property type="project" value="UniProtKB-KW"/>
</dbReference>
<dbReference type="AlphaFoldDB" id="A0A058Z991"/>
<feature type="region of interest" description="Disordered" evidence="6">
    <location>
        <begin position="33"/>
        <end position="61"/>
    </location>
</feature>
<dbReference type="STRING" id="691883.A0A058Z991"/>
<proteinExistence type="inferred from homology"/>
<feature type="compositionally biased region" description="Polar residues" evidence="6">
    <location>
        <begin position="50"/>
        <end position="61"/>
    </location>
</feature>
<feature type="compositionally biased region" description="Polar residues" evidence="6">
    <location>
        <begin position="397"/>
        <end position="410"/>
    </location>
</feature>
<feature type="compositionally biased region" description="Low complexity" evidence="6">
    <location>
        <begin position="426"/>
        <end position="446"/>
    </location>
</feature>
<dbReference type="OMA" id="VYDWTVR"/>
<reference evidence="8" key="1">
    <citation type="submission" date="2013-04" db="EMBL/GenBank/DDBJ databases">
        <title>The Genome Sequence of Fonticula alba ATCC 38817.</title>
        <authorList>
            <consortium name="The Broad Institute Genomics Platform"/>
            <person name="Russ C."/>
            <person name="Cuomo C."/>
            <person name="Burger G."/>
            <person name="Gray M.W."/>
            <person name="Holland P.W.H."/>
            <person name="King N."/>
            <person name="Lang F.B.F."/>
            <person name="Roger A.J."/>
            <person name="Ruiz-Trillo I."/>
            <person name="Brown M."/>
            <person name="Walker B."/>
            <person name="Young S."/>
            <person name="Zeng Q."/>
            <person name="Gargeya S."/>
            <person name="Fitzgerald M."/>
            <person name="Haas B."/>
            <person name="Abouelleil A."/>
            <person name="Allen A.W."/>
            <person name="Alvarado L."/>
            <person name="Arachchi H.M."/>
            <person name="Berlin A.M."/>
            <person name="Chapman S.B."/>
            <person name="Gainer-Dewar J."/>
            <person name="Goldberg J."/>
            <person name="Griggs A."/>
            <person name="Gujja S."/>
            <person name="Hansen M."/>
            <person name="Howarth C."/>
            <person name="Imamovic A."/>
            <person name="Ireland A."/>
            <person name="Larimer J."/>
            <person name="McCowan C."/>
            <person name="Murphy C."/>
            <person name="Pearson M."/>
            <person name="Poon T.W."/>
            <person name="Priest M."/>
            <person name="Roberts A."/>
            <person name="Saif S."/>
            <person name="Shea T."/>
            <person name="Sisk P."/>
            <person name="Sykes S."/>
            <person name="Wortman J."/>
            <person name="Nusbaum C."/>
            <person name="Birren B."/>
        </authorList>
    </citation>
    <scope>NUCLEOTIDE SEQUENCE [LARGE SCALE GENOMIC DNA]</scope>
    <source>
        <strain evidence="8">ATCC 38817</strain>
    </source>
</reference>
<dbReference type="Gene3D" id="1.10.510.10">
    <property type="entry name" value="Transferase(Phosphotransferase) domain 1"/>
    <property type="match status" value="1"/>
</dbReference>
<keyword evidence="8" id="KW-0808">Transferase</keyword>
<name>A0A058Z991_FONAL</name>
<dbReference type="Pfam" id="PF00069">
    <property type="entry name" value="Pkinase"/>
    <property type="match status" value="1"/>
</dbReference>
<dbReference type="EMBL" id="KB932205">
    <property type="protein sequence ID" value="KCV70082.1"/>
    <property type="molecule type" value="Genomic_DNA"/>
</dbReference>
<dbReference type="FunFam" id="1.10.510.10:FF:000596">
    <property type="entry name" value="CK1 family protein kinase"/>
    <property type="match status" value="1"/>
</dbReference>
<gene>
    <name evidence="8" type="ORF">H696_03544</name>
</gene>
<keyword evidence="9" id="KW-1185">Reference proteome</keyword>
<dbReference type="InterPro" id="IPR008271">
    <property type="entry name" value="Ser/Thr_kinase_AS"/>
</dbReference>
<dbReference type="Proteomes" id="UP000030693">
    <property type="component" value="Unassembled WGS sequence"/>
</dbReference>
<keyword evidence="3 4" id="KW-0067">ATP-binding</keyword>
<accession>A0A058Z991</accession>
<evidence type="ECO:0000256" key="5">
    <source>
        <dbReference type="RuleBase" id="RU000304"/>
    </source>
</evidence>
<evidence type="ECO:0000256" key="1">
    <source>
        <dbReference type="ARBA" id="ARBA00012513"/>
    </source>
</evidence>
<evidence type="ECO:0000256" key="2">
    <source>
        <dbReference type="ARBA" id="ARBA00022741"/>
    </source>
</evidence>